<feature type="non-terminal residue" evidence="2">
    <location>
        <position position="1"/>
    </location>
</feature>
<organism evidence="2">
    <name type="scientific">marine sediment metagenome</name>
    <dbReference type="NCBI Taxonomy" id="412755"/>
    <lineage>
        <taxon>unclassified sequences</taxon>
        <taxon>metagenomes</taxon>
        <taxon>ecological metagenomes</taxon>
    </lineage>
</organism>
<proteinExistence type="predicted"/>
<feature type="domain" description="3'-5' exonuclease" evidence="1">
    <location>
        <begin position="34"/>
        <end position="243"/>
    </location>
</feature>
<dbReference type="GO" id="GO:0003676">
    <property type="term" value="F:nucleic acid binding"/>
    <property type="evidence" value="ECO:0007669"/>
    <property type="project" value="InterPro"/>
</dbReference>
<evidence type="ECO:0000313" key="2">
    <source>
        <dbReference type="EMBL" id="GAG24554.1"/>
    </source>
</evidence>
<dbReference type="Gene3D" id="3.30.420.10">
    <property type="entry name" value="Ribonuclease H-like superfamily/Ribonuclease H"/>
    <property type="match status" value="1"/>
</dbReference>
<evidence type="ECO:0000259" key="1">
    <source>
        <dbReference type="Pfam" id="PF01612"/>
    </source>
</evidence>
<dbReference type="GO" id="GO:0006139">
    <property type="term" value="P:nucleobase-containing compound metabolic process"/>
    <property type="evidence" value="ECO:0007669"/>
    <property type="project" value="InterPro"/>
</dbReference>
<comment type="caution">
    <text evidence="2">The sequence shown here is derived from an EMBL/GenBank/DDBJ whole genome shotgun (WGS) entry which is preliminary data.</text>
</comment>
<feature type="non-terminal residue" evidence="2">
    <location>
        <position position="260"/>
    </location>
</feature>
<dbReference type="SUPFAM" id="SSF53098">
    <property type="entry name" value="Ribonuclease H-like"/>
    <property type="match status" value="1"/>
</dbReference>
<dbReference type="InterPro" id="IPR036397">
    <property type="entry name" value="RNaseH_sf"/>
</dbReference>
<dbReference type="EMBL" id="BARS01033312">
    <property type="protein sequence ID" value="GAG24554.1"/>
    <property type="molecule type" value="Genomic_DNA"/>
</dbReference>
<reference evidence="2" key="1">
    <citation type="journal article" date="2014" name="Front. Microbiol.">
        <title>High frequency of phylogenetically diverse reductive dehalogenase-homologous genes in deep subseafloor sedimentary metagenomes.</title>
        <authorList>
            <person name="Kawai M."/>
            <person name="Futagami T."/>
            <person name="Toyoda A."/>
            <person name="Takaki Y."/>
            <person name="Nishi S."/>
            <person name="Hori S."/>
            <person name="Arai W."/>
            <person name="Tsubouchi T."/>
            <person name="Morono Y."/>
            <person name="Uchiyama I."/>
            <person name="Ito T."/>
            <person name="Fujiyama A."/>
            <person name="Inagaki F."/>
            <person name="Takami H."/>
        </authorList>
    </citation>
    <scope>NUCLEOTIDE SEQUENCE</scope>
    <source>
        <strain evidence="2">Expedition CK06-06</strain>
    </source>
</reference>
<dbReference type="Pfam" id="PF01612">
    <property type="entry name" value="DNA_pol_A_exo1"/>
    <property type="match status" value="1"/>
</dbReference>
<accession>X0W1A2</accession>
<dbReference type="InterPro" id="IPR012337">
    <property type="entry name" value="RNaseH-like_sf"/>
</dbReference>
<protein>
    <recommendedName>
        <fullName evidence="1">3'-5' exonuclease domain-containing protein</fullName>
    </recommendedName>
</protein>
<sequence length="260" mass="30008">SDIEMLKVFIGNKYTQVKSEEKLNYISDSISMHTLAKLAQGKVLAIDTETQGLDWAGDNFLVISFSVSFKEGSAYQINLYKEVPLEEADFTIKWERKLLKKKRALVDVGIQKEPDFNSKIAFLKTILNSENIKKYMMTPYDMFAFYSLFKREKRELGKINNFTMDVQAAANIINENLYTMSSLSTLQMDFTSIKTDYNTEFGNMFDKGDMLQAKQANLAKFNEYACYDADVTRRVGFSLRKELLLKKNKAQANYLIKFVM</sequence>
<dbReference type="InterPro" id="IPR002562">
    <property type="entry name" value="3'-5'_exonuclease_dom"/>
</dbReference>
<gene>
    <name evidence="2" type="ORF">S01H1_51618</name>
</gene>
<dbReference type="GO" id="GO:0008408">
    <property type="term" value="F:3'-5' exonuclease activity"/>
    <property type="evidence" value="ECO:0007669"/>
    <property type="project" value="InterPro"/>
</dbReference>
<dbReference type="AlphaFoldDB" id="X0W1A2"/>
<name>X0W1A2_9ZZZZ</name>